<dbReference type="Gene3D" id="2.40.70.10">
    <property type="entry name" value="Acid Proteases"/>
    <property type="match status" value="2"/>
</dbReference>
<organism evidence="2 3">
    <name type="scientific">Tagetes erecta</name>
    <name type="common">African marigold</name>
    <dbReference type="NCBI Taxonomy" id="13708"/>
    <lineage>
        <taxon>Eukaryota</taxon>
        <taxon>Viridiplantae</taxon>
        <taxon>Streptophyta</taxon>
        <taxon>Embryophyta</taxon>
        <taxon>Tracheophyta</taxon>
        <taxon>Spermatophyta</taxon>
        <taxon>Magnoliopsida</taxon>
        <taxon>eudicotyledons</taxon>
        <taxon>Gunneridae</taxon>
        <taxon>Pentapetalae</taxon>
        <taxon>asterids</taxon>
        <taxon>campanulids</taxon>
        <taxon>Asterales</taxon>
        <taxon>Asteraceae</taxon>
        <taxon>Asteroideae</taxon>
        <taxon>Heliantheae alliance</taxon>
        <taxon>Tageteae</taxon>
        <taxon>Tagetes</taxon>
    </lineage>
</organism>
<evidence type="ECO:0000313" key="2">
    <source>
        <dbReference type="EMBL" id="KAK1406583.1"/>
    </source>
</evidence>
<dbReference type="GO" id="GO:0006508">
    <property type="term" value="P:proteolysis"/>
    <property type="evidence" value="ECO:0007669"/>
    <property type="project" value="InterPro"/>
</dbReference>
<dbReference type="InterPro" id="IPR032799">
    <property type="entry name" value="TAXi_C"/>
</dbReference>
<dbReference type="EMBL" id="JAUHHV010000012">
    <property type="protein sequence ID" value="KAK1406583.1"/>
    <property type="molecule type" value="Genomic_DNA"/>
</dbReference>
<dbReference type="SUPFAM" id="SSF50630">
    <property type="entry name" value="Acid proteases"/>
    <property type="match status" value="1"/>
</dbReference>
<accession>A0AAD8JMP3</accession>
<comment type="caution">
    <text evidence="2">The sequence shown here is derived from an EMBL/GenBank/DDBJ whole genome shotgun (WGS) entry which is preliminary data.</text>
</comment>
<name>A0AAD8JMP3_TARER</name>
<dbReference type="Proteomes" id="UP001229421">
    <property type="component" value="Unassembled WGS sequence"/>
</dbReference>
<reference evidence="2" key="1">
    <citation type="journal article" date="2023" name="bioRxiv">
        <title>Improved chromosome-level genome assembly for marigold (Tagetes erecta).</title>
        <authorList>
            <person name="Jiang F."/>
            <person name="Yuan L."/>
            <person name="Wang S."/>
            <person name="Wang H."/>
            <person name="Xu D."/>
            <person name="Wang A."/>
            <person name="Fan W."/>
        </authorList>
    </citation>
    <scope>NUCLEOTIDE SEQUENCE</scope>
    <source>
        <strain evidence="2">WSJ</strain>
        <tissue evidence="2">Leaf</tissue>
    </source>
</reference>
<dbReference type="PANTHER" id="PTHR13683:SF822">
    <property type="entry name" value="ASPARTIC PEPTIDASE A1 FAMILY, ASPARTIC PEPTIDASE DOMAIN, XYLANASE INHIBITOR-RELATED"/>
    <property type="match status" value="1"/>
</dbReference>
<dbReference type="AlphaFoldDB" id="A0AAD8JMP3"/>
<keyword evidence="3" id="KW-1185">Reference proteome</keyword>
<proteinExistence type="predicted"/>
<dbReference type="PANTHER" id="PTHR13683">
    <property type="entry name" value="ASPARTYL PROTEASES"/>
    <property type="match status" value="1"/>
</dbReference>
<sequence length="305" mass="34297">MPLLFNSLSPSPSRSSINKSLTSSYDFNFAISRCSALRIHKISSSILSLCSLFYKNQITYHGRHQQILRIVSLQKRCLRCNSLYNDKDNSPTACSFHGHANVFAVDCLFVLEPRVSLETVLKREQRLFIRCGAKQSGDLDSSDQALDGILGFGQSNTSLLSQLASAKKKIELLMNRSTKSVKIELKKSSFGSVRYIWTHFNIALDSIDVNGDAVKLPTSIFDFVKKQAAIVDSGTTLAYFPDDVYYQLMEKIKAAQPDNKPHTIEKLFTCYKYSGKFCIISIGLDDLEFVTQRSKESHVSNKTLF</sequence>
<feature type="domain" description="Xylanase inhibitor C-terminal" evidence="1">
    <location>
        <begin position="201"/>
        <end position="299"/>
    </location>
</feature>
<protein>
    <recommendedName>
        <fullName evidence="1">Xylanase inhibitor C-terminal domain-containing protein</fullName>
    </recommendedName>
</protein>
<dbReference type="Pfam" id="PF14541">
    <property type="entry name" value="TAXi_C"/>
    <property type="match status" value="1"/>
</dbReference>
<gene>
    <name evidence="2" type="ORF">QVD17_42021</name>
</gene>
<dbReference type="GO" id="GO:0004190">
    <property type="term" value="F:aspartic-type endopeptidase activity"/>
    <property type="evidence" value="ECO:0007669"/>
    <property type="project" value="InterPro"/>
</dbReference>
<dbReference type="InterPro" id="IPR001461">
    <property type="entry name" value="Aspartic_peptidase_A1"/>
</dbReference>
<evidence type="ECO:0000313" key="3">
    <source>
        <dbReference type="Proteomes" id="UP001229421"/>
    </source>
</evidence>
<dbReference type="InterPro" id="IPR021109">
    <property type="entry name" value="Peptidase_aspartic_dom_sf"/>
</dbReference>
<evidence type="ECO:0000259" key="1">
    <source>
        <dbReference type="Pfam" id="PF14541"/>
    </source>
</evidence>